<keyword evidence="1" id="KW-0853">WD repeat</keyword>
<gene>
    <name evidence="3" type="ORF">PSON_ATCC_30995.1.T2730009</name>
</gene>
<evidence type="ECO:0000256" key="2">
    <source>
        <dbReference type="ARBA" id="ARBA00022737"/>
    </source>
</evidence>
<dbReference type="PANTHER" id="PTHR22847">
    <property type="entry name" value="WD40 REPEAT PROTEIN"/>
    <property type="match status" value="1"/>
</dbReference>
<sequence>MLSKFINIIRKTLFSIHLKLFIICQYISLVLKVNSSDLRKHKDQGYLLIGGNFFGCNFNGSEFDSIDISGLNLNGCLLINCKQKNIKIHELNELEGHEAFVNQVCFSPDGATILQWKFFRSSSDNSMVIHIQSCQSVSLLMVILYKFMGSQKRIIKNQFVQSTSLFLFQLRLFLYYPCIRQFDKSIRLWDFKTGIRKSFQQVKCKLHILVDDIFCIFTSGYHNLRFLISIYHCNIQNHL</sequence>
<dbReference type="OrthoDB" id="283099at2759"/>
<reference evidence="3" key="1">
    <citation type="submission" date="2021-01" db="EMBL/GenBank/DDBJ databases">
        <authorList>
            <consortium name="Genoscope - CEA"/>
            <person name="William W."/>
        </authorList>
    </citation>
    <scope>NUCLEOTIDE SEQUENCE</scope>
</reference>
<dbReference type="PANTHER" id="PTHR22847:SF637">
    <property type="entry name" value="WD REPEAT DOMAIN 5B"/>
    <property type="match status" value="1"/>
</dbReference>
<dbReference type="EMBL" id="CAJJDN010000273">
    <property type="protein sequence ID" value="CAD8130273.1"/>
    <property type="molecule type" value="Genomic_DNA"/>
</dbReference>
<dbReference type="AlphaFoldDB" id="A0A8S1RSJ3"/>
<evidence type="ECO:0000313" key="4">
    <source>
        <dbReference type="Proteomes" id="UP000692954"/>
    </source>
</evidence>
<accession>A0A8S1RSJ3</accession>
<keyword evidence="4" id="KW-1185">Reference proteome</keyword>
<organism evidence="3 4">
    <name type="scientific">Paramecium sonneborni</name>
    <dbReference type="NCBI Taxonomy" id="65129"/>
    <lineage>
        <taxon>Eukaryota</taxon>
        <taxon>Sar</taxon>
        <taxon>Alveolata</taxon>
        <taxon>Ciliophora</taxon>
        <taxon>Intramacronucleata</taxon>
        <taxon>Oligohymenophorea</taxon>
        <taxon>Peniculida</taxon>
        <taxon>Parameciidae</taxon>
        <taxon>Paramecium</taxon>
    </lineage>
</organism>
<evidence type="ECO:0000313" key="3">
    <source>
        <dbReference type="EMBL" id="CAD8130273.1"/>
    </source>
</evidence>
<evidence type="ECO:0000256" key="1">
    <source>
        <dbReference type="ARBA" id="ARBA00022574"/>
    </source>
</evidence>
<comment type="caution">
    <text evidence="3">The sequence shown here is derived from an EMBL/GenBank/DDBJ whole genome shotgun (WGS) entry which is preliminary data.</text>
</comment>
<keyword evidence="2" id="KW-0677">Repeat</keyword>
<proteinExistence type="predicted"/>
<protein>
    <submittedName>
        <fullName evidence="3">Uncharacterized protein</fullName>
    </submittedName>
</protein>
<name>A0A8S1RSJ3_9CILI</name>
<dbReference type="Proteomes" id="UP000692954">
    <property type="component" value="Unassembled WGS sequence"/>
</dbReference>